<feature type="compositionally biased region" description="Basic and acidic residues" evidence="1">
    <location>
        <begin position="22"/>
        <end position="39"/>
    </location>
</feature>
<name>A0ABM9H9G8_STRGL</name>
<sequence>MEGGRRPVAPSVRSLTDPQGDDPCRPDPGEPGRGRDRLAEQAGEWVSRRACCPSPTPRSSFGSVPTVVPPCRDRGAGPGPRSGHQERGSHGTHRDRGEGVMGAGAQPGFGMATRNVCRRTATRGHGIRVGIEVPARLPDGRPAAGNLDLFHAACDLLRRTGDAACPVQPSLARVATRRDVLRPAGQDIAFSEPALANSPRERGAFSPTPRFDRQGVDRLARSAPVRKNVRRWNRPLSGLGGSRRASWNTGELTGASATGGRTSRARGGRACPGRIGSRSV</sequence>
<evidence type="ECO:0000313" key="3">
    <source>
        <dbReference type="Proteomes" id="UP001154015"/>
    </source>
</evidence>
<feature type="compositionally biased region" description="Basic and acidic residues" evidence="1">
    <location>
        <begin position="83"/>
        <end position="98"/>
    </location>
</feature>
<evidence type="ECO:0000256" key="1">
    <source>
        <dbReference type="SAM" id="MobiDB-lite"/>
    </source>
</evidence>
<evidence type="ECO:0000313" key="2">
    <source>
        <dbReference type="EMBL" id="CAH9420308.1"/>
    </source>
</evidence>
<feature type="region of interest" description="Disordered" evidence="1">
    <location>
        <begin position="195"/>
        <end position="280"/>
    </location>
</feature>
<protein>
    <submittedName>
        <fullName evidence="2">Uncharacterized protein</fullName>
    </submittedName>
</protein>
<accession>A0ABM9H9G8</accession>
<feature type="region of interest" description="Disordered" evidence="1">
    <location>
        <begin position="1"/>
        <end position="107"/>
    </location>
</feature>
<reference evidence="2" key="1">
    <citation type="submission" date="2022-03" db="EMBL/GenBank/DDBJ databases">
        <authorList>
            <person name="Leyn A S."/>
        </authorList>
    </citation>
    <scope>NUCLEOTIDE SEQUENCE</scope>
    <source>
        <strain evidence="2">Streptomyces globisporus 4-3</strain>
    </source>
</reference>
<comment type="caution">
    <text evidence="2">The sequence shown here is derived from an EMBL/GenBank/DDBJ whole genome shotgun (WGS) entry which is preliminary data.</text>
</comment>
<organism evidence="2 3">
    <name type="scientific">Streptomyces globisporus</name>
    <dbReference type="NCBI Taxonomy" id="1908"/>
    <lineage>
        <taxon>Bacteria</taxon>
        <taxon>Bacillati</taxon>
        <taxon>Actinomycetota</taxon>
        <taxon>Actinomycetes</taxon>
        <taxon>Kitasatosporales</taxon>
        <taxon>Streptomycetaceae</taxon>
        <taxon>Streptomyces</taxon>
    </lineage>
</organism>
<keyword evidence="3" id="KW-1185">Reference proteome</keyword>
<dbReference type="Proteomes" id="UP001154015">
    <property type="component" value="Unassembled WGS sequence"/>
</dbReference>
<feature type="compositionally biased region" description="Low complexity" evidence="1">
    <location>
        <begin position="253"/>
        <end position="262"/>
    </location>
</feature>
<proteinExistence type="predicted"/>
<dbReference type="EMBL" id="CAKXYP010000040">
    <property type="protein sequence ID" value="CAH9420308.1"/>
    <property type="molecule type" value="Genomic_DNA"/>
</dbReference>
<feature type="compositionally biased region" description="Basic and acidic residues" evidence="1">
    <location>
        <begin position="210"/>
        <end position="220"/>
    </location>
</feature>
<gene>
    <name evidence="2" type="ORF">SGL43_07366</name>
</gene>